<reference evidence="1" key="2">
    <citation type="journal article" date="2022" name="New Phytol.">
        <title>Evolutionary transition to the ectomycorrhizal habit in the genomes of a hyperdiverse lineage of mushroom-forming fungi.</title>
        <authorList>
            <person name="Looney B."/>
            <person name="Miyauchi S."/>
            <person name="Morin E."/>
            <person name="Drula E."/>
            <person name="Courty P.E."/>
            <person name="Kohler A."/>
            <person name="Kuo A."/>
            <person name="LaButti K."/>
            <person name="Pangilinan J."/>
            <person name="Lipzen A."/>
            <person name="Riley R."/>
            <person name="Andreopoulos W."/>
            <person name="He G."/>
            <person name="Johnson J."/>
            <person name="Nolan M."/>
            <person name="Tritt A."/>
            <person name="Barry K.W."/>
            <person name="Grigoriev I.V."/>
            <person name="Nagy L.G."/>
            <person name="Hibbett D."/>
            <person name="Henrissat B."/>
            <person name="Matheny P.B."/>
            <person name="Labbe J."/>
            <person name="Martin F.M."/>
        </authorList>
    </citation>
    <scope>NUCLEOTIDE SEQUENCE</scope>
    <source>
        <strain evidence="1">HHB10654</strain>
    </source>
</reference>
<proteinExistence type="predicted"/>
<sequence length="82" mass="8640">MQCNFNFLIALLLYILAQTVAAMPVPTDTLETAPTEATPTIDSALAAPLPEGDFVFAGGGLAKLAACMTTFEKSVAQFLLNF</sequence>
<evidence type="ECO:0000313" key="2">
    <source>
        <dbReference type="Proteomes" id="UP000814140"/>
    </source>
</evidence>
<dbReference type="EMBL" id="MU277255">
    <property type="protein sequence ID" value="KAI0056959.1"/>
    <property type="molecule type" value="Genomic_DNA"/>
</dbReference>
<keyword evidence="2" id="KW-1185">Reference proteome</keyword>
<gene>
    <name evidence="1" type="ORF">BV25DRAFT_1920595</name>
</gene>
<evidence type="ECO:0000313" key="1">
    <source>
        <dbReference type="EMBL" id="KAI0056959.1"/>
    </source>
</evidence>
<accession>A0ACB8SK98</accession>
<reference evidence="1" key="1">
    <citation type="submission" date="2021-03" db="EMBL/GenBank/DDBJ databases">
        <authorList>
            <consortium name="DOE Joint Genome Institute"/>
            <person name="Ahrendt S."/>
            <person name="Looney B.P."/>
            <person name="Miyauchi S."/>
            <person name="Morin E."/>
            <person name="Drula E."/>
            <person name="Courty P.E."/>
            <person name="Chicoki N."/>
            <person name="Fauchery L."/>
            <person name="Kohler A."/>
            <person name="Kuo A."/>
            <person name="Labutti K."/>
            <person name="Pangilinan J."/>
            <person name="Lipzen A."/>
            <person name="Riley R."/>
            <person name="Andreopoulos W."/>
            <person name="He G."/>
            <person name="Johnson J."/>
            <person name="Barry K.W."/>
            <person name="Grigoriev I.V."/>
            <person name="Nagy L."/>
            <person name="Hibbett D."/>
            <person name="Henrissat B."/>
            <person name="Matheny P.B."/>
            <person name="Labbe J."/>
            <person name="Martin F."/>
        </authorList>
    </citation>
    <scope>NUCLEOTIDE SEQUENCE</scope>
    <source>
        <strain evidence="1">HHB10654</strain>
    </source>
</reference>
<name>A0ACB8SK98_9AGAM</name>
<dbReference type="Proteomes" id="UP000814140">
    <property type="component" value="Unassembled WGS sequence"/>
</dbReference>
<organism evidence="1 2">
    <name type="scientific">Artomyces pyxidatus</name>
    <dbReference type="NCBI Taxonomy" id="48021"/>
    <lineage>
        <taxon>Eukaryota</taxon>
        <taxon>Fungi</taxon>
        <taxon>Dikarya</taxon>
        <taxon>Basidiomycota</taxon>
        <taxon>Agaricomycotina</taxon>
        <taxon>Agaricomycetes</taxon>
        <taxon>Russulales</taxon>
        <taxon>Auriscalpiaceae</taxon>
        <taxon>Artomyces</taxon>
    </lineage>
</organism>
<protein>
    <submittedName>
        <fullName evidence="1">Uncharacterized protein</fullName>
    </submittedName>
</protein>
<comment type="caution">
    <text evidence="1">The sequence shown here is derived from an EMBL/GenBank/DDBJ whole genome shotgun (WGS) entry which is preliminary data.</text>
</comment>